<name>A0A6C2URS9_9BACT</name>
<sequence>MTSRELVTATLNFEHTGRIPRQTWLLPWAELNFPGKPEEILSDFPCDLVCAPDLLAGPAPETEGDAHRIGTFIDEWNCIFENKADGIIGEVKQPIVEDWSDTSRVHIPRELLAIDTEQINAFCHREERFVLRPIVARPFERLQFIRGTENLLIDLALEEDGLHEFIREMHAFHIELTEAWAQTDVDAIFIMDDWGTQNNLLINPDMWREFFKPLYKAYIDMAHAHGKKVFMHSDGNILSIYPDLIEIGLDAINSQIWCMGLDNLAPFAGQITFWGEMDRQHALATGTPDDVVAKSEEMKAKLYADGGLITQCEFGPGAHPANVRAYLEAMR</sequence>
<dbReference type="SUPFAM" id="SSF51726">
    <property type="entry name" value="UROD/MetE-like"/>
    <property type="match status" value="1"/>
</dbReference>
<proteinExistence type="predicted"/>
<dbReference type="Pfam" id="PF01208">
    <property type="entry name" value="URO-D"/>
    <property type="match status" value="1"/>
</dbReference>
<dbReference type="InterPro" id="IPR052024">
    <property type="entry name" value="Methanogen_methyltrans"/>
</dbReference>
<dbReference type="PANTHER" id="PTHR47099:SF1">
    <property type="entry name" value="METHYLCOBAMIDE:COM METHYLTRANSFERASE MTBA"/>
    <property type="match status" value="1"/>
</dbReference>
<dbReference type="GO" id="GO:0006779">
    <property type="term" value="P:porphyrin-containing compound biosynthetic process"/>
    <property type="evidence" value="ECO:0007669"/>
    <property type="project" value="InterPro"/>
</dbReference>
<dbReference type="PANTHER" id="PTHR47099">
    <property type="entry name" value="METHYLCOBAMIDE:COM METHYLTRANSFERASE MTBA"/>
    <property type="match status" value="1"/>
</dbReference>
<reference evidence="2 3" key="1">
    <citation type="submission" date="2019-04" db="EMBL/GenBank/DDBJ databases">
        <authorList>
            <person name="Van Vliet M D."/>
        </authorList>
    </citation>
    <scope>NUCLEOTIDE SEQUENCE [LARGE SCALE GENOMIC DNA]</scope>
    <source>
        <strain evidence="2 3">F21</strain>
    </source>
</reference>
<evidence type="ECO:0000259" key="1">
    <source>
        <dbReference type="Pfam" id="PF01208"/>
    </source>
</evidence>
<gene>
    <name evidence="2" type="ORF">SCARR_04007</name>
</gene>
<dbReference type="InterPro" id="IPR038071">
    <property type="entry name" value="UROD/MetE-like_sf"/>
</dbReference>
<feature type="domain" description="Uroporphyrinogen decarboxylase (URO-D)" evidence="1">
    <location>
        <begin position="90"/>
        <end position="331"/>
    </location>
</feature>
<evidence type="ECO:0000313" key="2">
    <source>
        <dbReference type="EMBL" id="VGO21927.1"/>
    </source>
</evidence>
<protein>
    <recommendedName>
        <fullName evidence="1">Uroporphyrinogen decarboxylase (URO-D) domain-containing protein</fullName>
    </recommendedName>
</protein>
<dbReference type="GO" id="GO:0004853">
    <property type="term" value="F:uroporphyrinogen decarboxylase activity"/>
    <property type="evidence" value="ECO:0007669"/>
    <property type="project" value="InterPro"/>
</dbReference>
<dbReference type="InterPro" id="IPR000257">
    <property type="entry name" value="Uroporphyrinogen_deCOase"/>
</dbReference>
<dbReference type="EMBL" id="CAAHFH010000002">
    <property type="protein sequence ID" value="VGO21927.1"/>
    <property type="molecule type" value="Genomic_DNA"/>
</dbReference>
<accession>A0A6C2URS9</accession>
<dbReference type="Proteomes" id="UP000346198">
    <property type="component" value="Unassembled WGS sequence"/>
</dbReference>
<keyword evidence="3" id="KW-1185">Reference proteome</keyword>
<dbReference type="AlphaFoldDB" id="A0A6C2URS9"/>
<dbReference type="RefSeq" id="WP_136063355.1">
    <property type="nucleotide sequence ID" value="NZ_CAAHFH010000002.1"/>
</dbReference>
<organism evidence="2 3">
    <name type="scientific">Pontiella sulfatireligans</name>
    <dbReference type="NCBI Taxonomy" id="2750658"/>
    <lineage>
        <taxon>Bacteria</taxon>
        <taxon>Pseudomonadati</taxon>
        <taxon>Kiritimatiellota</taxon>
        <taxon>Kiritimatiellia</taxon>
        <taxon>Kiritimatiellales</taxon>
        <taxon>Pontiellaceae</taxon>
        <taxon>Pontiella</taxon>
    </lineage>
</organism>
<dbReference type="Gene3D" id="3.20.20.210">
    <property type="match status" value="1"/>
</dbReference>
<evidence type="ECO:0000313" key="3">
    <source>
        <dbReference type="Proteomes" id="UP000346198"/>
    </source>
</evidence>